<dbReference type="Proteomes" id="UP000694558">
    <property type="component" value="Chromosome 20"/>
</dbReference>
<dbReference type="PANTHER" id="PTHR47535:SF9">
    <property type="entry name" value="CALPONIN-HOMOLOGY (CH) DOMAIN-CONTAINING PROTEIN"/>
    <property type="match status" value="1"/>
</dbReference>
<dbReference type="GO" id="GO:0034993">
    <property type="term" value="C:meiotic nuclear membrane microtubule tethering complex"/>
    <property type="evidence" value="ECO:0007669"/>
    <property type="project" value="TreeGrafter"/>
</dbReference>
<evidence type="ECO:0000256" key="4">
    <source>
        <dbReference type="ARBA" id="ARBA00022989"/>
    </source>
</evidence>
<dbReference type="AlphaFoldDB" id="A0A8D3C3S9"/>
<evidence type="ECO:0000313" key="8">
    <source>
        <dbReference type="Proteomes" id="UP000694558"/>
    </source>
</evidence>
<evidence type="ECO:0000259" key="6">
    <source>
        <dbReference type="PROSITE" id="PS50021"/>
    </source>
</evidence>
<keyword evidence="5" id="KW-0472">Membrane</keyword>
<proteinExistence type="predicted"/>
<keyword evidence="4" id="KW-1133">Transmembrane helix</keyword>
<dbReference type="GO" id="GO:0005737">
    <property type="term" value="C:cytoplasm"/>
    <property type="evidence" value="ECO:0007669"/>
    <property type="project" value="TreeGrafter"/>
</dbReference>
<reference evidence="7" key="1">
    <citation type="submission" date="2023-05" db="EMBL/GenBank/DDBJ databases">
        <title>High-quality long-read genome of Scophthalmus maximus.</title>
        <authorList>
            <person name="Lien S."/>
            <person name="Martinez P."/>
        </authorList>
    </citation>
    <scope>NUCLEOTIDE SEQUENCE [LARGE SCALE GENOMIC DNA]</scope>
</reference>
<dbReference type="GO" id="GO:0051015">
    <property type="term" value="F:actin filament binding"/>
    <property type="evidence" value="ECO:0007669"/>
    <property type="project" value="TreeGrafter"/>
</dbReference>
<organism evidence="7 8">
    <name type="scientific">Scophthalmus maximus</name>
    <name type="common">Turbot</name>
    <name type="synonym">Psetta maxima</name>
    <dbReference type="NCBI Taxonomy" id="52904"/>
    <lineage>
        <taxon>Eukaryota</taxon>
        <taxon>Metazoa</taxon>
        <taxon>Chordata</taxon>
        <taxon>Craniata</taxon>
        <taxon>Vertebrata</taxon>
        <taxon>Euteleostomi</taxon>
        <taxon>Actinopterygii</taxon>
        <taxon>Neopterygii</taxon>
        <taxon>Teleostei</taxon>
        <taxon>Neoteleostei</taxon>
        <taxon>Acanthomorphata</taxon>
        <taxon>Carangaria</taxon>
        <taxon>Pleuronectiformes</taxon>
        <taxon>Pleuronectoidei</taxon>
        <taxon>Scophthalmidae</taxon>
        <taxon>Scophthalmus</taxon>
    </lineage>
</organism>
<reference evidence="7" key="2">
    <citation type="submission" date="2025-08" db="UniProtKB">
        <authorList>
            <consortium name="Ensembl"/>
        </authorList>
    </citation>
    <scope>IDENTIFICATION</scope>
</reference>
<keyword evidence="2" id="KW-0812">Transmembrane</keyword>
<dbReference type="GeneTree" id="ENSGT00940000180472"/>
<sequence length="103" mass="11819">MRMQDKANRGSRKESFGEISDRVLCQVPVSFSPGERNAVQKRTFARWMNVVLQRCDPPLEVHDLFIDIQDGRILMALLEELTGCLNVLSHFLTWKSTAVLSNR</sequence>
<dbReference type="PROSITE" id="PS50021">
    <property type="entry name" value="CH"/>
    <property type="match status" value="1"/>
</dbReference>
<name>A0A8D3C3S9_SCOMX</name>
<keyword evidence="3" id="KW-0677">Repeat</keyword>
<dbReference type="PANTHER" id="PTHR47535">
    <property type="entry name" value="MUSCLE-SPECIFIC PROTEIN 300 KDA, ISOFORM G"/>
    <property type="match status" value="1"/>
</dbReference>
<dbReference type="Ensembl" id="ENSSMAT00000075737.1">
    <property type="protein sequence ID" value="ENSSMAP00000041937.1"/>
    <property type="gene ID" value="ENSSMAG00000028801.1"/>
</dbReference>
<dbReference type="SUPFAM" id="SSF47576">
    <property type="entry name" value="Calponin-homology domain, CH-domain"/>
    <property type="match status" value="1"/>
</dbReference>
<evidence type="ECO:0000256" key="1">
    <source>
        <dbReference type="ARBA" id="ARBA00004370"/>
    </source>
</evidence>
<dbReference type="InterPro" id="IPR001715">
    <property type="entry name" value="CH_dom"/>
</dbReference>
<dbReference type="InterPro" id="IPR052403">
    <property type="entry name" value="LINC-complex_assoc"/>
</dbReference>
<protein>
    <recommendedName>
        <fullName evidence="6">Calponin-homology (CH) domain-containing protein</fullName>
    </recommendedName>
</protein>
<dbReference type="GO" id="GO:0005640">
    <property type="term" value="C:nuclear outer membrane"/>
    <property type="evidence" value="ECO:0007669"/>
    <property type="project" value="TreeGrafter"/>
</dbReference>
<dbReference type="InterPro" id="IPR036872">
    <property type="entry name" value="CH_dom_sf"/>
</dbReference>
<dbReference type="Pfam" id="PF00307">
    <property type="entry name" value="CH"/>
    <property type="match status" value="1"/>
</dbReference>
<dbReference type="Gene3D" id="1.10.418.10">
    <property type="entry name" value="Calponin-like domain"/>
    <property type="match status" value="1"/>
</dbReference>
<evidence type="ECO:0000256" key="2">
    <source>
        <dbReference type="ARBA" id="ARBA00022692"/>
    </source>
</evidence>
<feature type="domain" description="Calponin-homology (CH)" evidence="6">
    <location>
        <begin position="38"/>
        <end position="103"/>
    </location>
</feature>
<evidence type="ECO:0000256" key="5">
    <source>
        <dbReference type="ARBA" id="ARBA00023136"/>
    </source>
</evidence>
<evidence type="ECO:0000313" key="7">
    <source>
        <dbReference type="Ensembl" id="ENSSMAP00000041937.1"/>
    </source>
</evidence>
<accession>A0A8D3C3S9</accession>
<dbReference type="GO" id="GO:0007097">
    <property type="term" value="P:nuclear migration"/>
    <property type="evidence" value="ECO:0007669"/>
    <property type="project" value="TreeGrafter"/>
</dbReference>
<evidence type="ECO:0000256" key="3">
    <source>
        <dbReference type="ARBA" id="ARBA00022737"/>
    </source>
</evidence>
<comment type="subcellular location">
    <subcellularLocation>
        <location evidence="1">Membrane</location>
    </subcellularLocation>
</comment>